<evidence type="ECO:0000313" key="5">
    <source>
        <dbReference type="Proteomes" id="UP000184536"/>
    </source>
</evidence>
<dbReference type="AlphaFoldDB" id="A0A1M6K5N3"/>
<dbReference type="NCBIfam" id="NF005559">
    <property type="entry name" value="PRK07231.1"/>
    <property type="match status" value="1"/>
</dbReference>
<protein>
    <submittedName>
        <fullName evidence="4">3-oxoacyl-[acyl-carrier protein] reductase</fullName>
    </submittedName>
</protein>
<dbReference type="RefSeq" id="WP_110941445.1">
    <property type="nucleotide sequence ID" value="NZ_FQZV01000029.1"/>
</dbReference>
<dbReference type="PRINTS" id="PR00081">
    <property type="entry name" value="GDHRDH"/>
</dbReference>
<dbReference type="FunFam" id="3.40.50.720:FF:000173">
    <property type="entry name" value="3-oxoacyl-[acyl-carrier protein] reductase"/>
    <property type="match status" value="1"/>
</dbReference>
<dbReference type="NCBIfam" id="NF009466">
    <property type="entry name" value="PRK12826.1-2"/>
    <property type="match status" value="1"/>
</dbReference>
<evidence type="ECO:0000256" key="1">
    <source>
        <dbReference type="ARBA" id="ARBA00006484"/>
    </source>
</evidence>
<dbReference type="Gene3D" id="3.40.50.720">
    <property type="entry name" value="NAD(P)-binding Rossmann-like Domain"/>
    <property type="match status" value="1"/>
</dbReference>
<keyword evidence="5" id="KW-1185">Reference proteome</keyword>
<dbReference type="OrthoDB" id="9803333at2"/>
<dbReference type="Proteomes" id="UP000184536">
    <property type="component" value="Unassembled WGS sequence"/>
</dbReference>
<dbReference type="GO" id="GO:0008202">
    <property type="term" value="P:steroid metabolic process"/>
    <property type="evidence" value="ECO:0007669"/>
    <property type="project" value="UniProtKB-KW"/>
</dbReference>
<evidence type="ECO:0000313" key="4">
    <source>
        <dbReference type="EMBL" id="SHJ54296.1"/>
    </source>
</evidence>
<dbReference type="GO" id="GO:0032787">
    <property type="term" value="P:monocarboxylic acid metabolic process"/>
    <property type="evidence" value="ECO:0007669"/>
    <property type="project" value="UniProtKB-ARBA"/>
</dbReference>
<dbReference type="InterPro" id="IPR002347">
    <property type="entry name" value="SDR_fam"/>
</dbReference>
<organism evidence="4 5">
    <name type="scientific">Geosporobacter subterraneus DSM 17957</name>
    <dbReference type="NCBI Taxonomy" id="1121919"/>
    <lineage>
        <taxon>Bacteria</taxon>
        <taxon>Bacillati</taxon>
        <taxon>Bacillota</taxon>
        <taxon>Clostridia</taxon>
        <taxon>Peptostreptococcales</taxon>
        <taxon>Thermotaleaceae</taxon>
        <taxon>Geosporobacter</taxon>
    </lineage>
</organism>
<dbReference type="PROSITE" id="PS00061">
    <property type="entry name" value="ADH_SHORT"/>
    <property type="match status" value="1"/>
</dbReference>
<keyword evidence="3" id="KW-0443">Lipid metabolism</keyword>
<dbReference type="STRING" id="1121919.SAMN02745975_02321"/>
<dbReference type="GO" id="GO:0016491">
    <property type="term" value="F:oxidoreductase activity"/>
    <property type="evidence" value="ECO:0007669"/>
    <property type="project" value="UniProtKB-KW"/>
</dbReference>
<dbReference type="PANTHER" id="PTHR42879">
    <property type="entry name" value="3-OXOACYL-(ACYL-CARRIER-PROTEIN) REDUCTASE"/>
    <property type="match status" value="1"/>
</dbReference>
<keyword evidence="3" id="KW-0753">Steroid metabolism</keyword>
<dbReference type="InterPro" id="IPR036291">
    <property type="entry name" value="NAD(P)-bd_dom_sf"/>
</dbReference>
<dbReference type="EMBL" id="FQZV01000029">
    <property type="protein sequence ID" value="SHJ54296.1"/>
    <property type="molecule type" value="Genomic_DNA"/>
</dbReference>
<sequence>MIHSISDKSIIVTGAGKGIGSAVAQHLASLGSKVCIADIDLTAAQETVKRIITANGNGIAVYCNITSPSDVEKMVEEVLRAYGRIDVLINNAGFFPIKTFEAMSFDDWKKVIDINLTGTFCVTQPVYLQMKKQGYGKIINITSAAGRIGGVGFVHYSAAKSGVIGLTRALAREGASSGIQVNAVAPGLIETGTAKSVFPAFALKEFVRNVPMGRLGREEDLTGMISFLCSDGSNYITGQVFAVDGGYTMI</sequence>
<evidence type="ECO:0000256" key="3">
    <source>
        <dbReference type="ARBA" id="ARBA00023221"/>
    </source>
</evidence>
<dbReference type="InterPro" id="IPR020904">
    <property type="entry name" value="Sc_DH/Rdtase_CS"/>
</dbReference>
<dbReference type="InterPro" id="IPR050259">
    <property type="entry name" value="SDR"/>
</dbReference>
<accession>A0A1M6K5N3</accession>
<evidence type="ECO:0000256" key="2">
    <source>
        <dbReference type="ARBA" id="ARBA00023002"/>
    </source>
</evidence>
<gene>
    <name evidence="4" type="ORF">SAMN02745975_02321</name>
</gene>
<dbReference type="Pfam" id="PF13561">
    <property type="entry name" value="adh_short_C2"/>
    <property type="match status" value="1"/>
</dbReference>
<dbReference type="PANTHER" id="PTHR42879:SF2">
    <property type="entry name" value="3-OXOACYL-[ACYL-CARRIER-PROTEIN] REDUCTASE FABG"/>
    <property type="match status" value="1"/>
</dbReference>
<reference evidence="5" key="1">
    <citation type="submission" date="2016-11" db="EMBL/GenBank/DDBJ databases">
        <authorList>
            <person name="Varghese N."/>
            <person name="Submissions S."/>
        </authorList>
    </citation>
    <scope>NUCLEOTIDE SEQUENCE [LARGE SCALE GENOMIC DNA]</scope>
    <source>
        <strain evidence="5">DSM 17957</strain>
    </source>
</reference>
<dbReference type="SUPFAM" id="SSF51735">
    <property type="entry name" value="NAD(P)-binding Rossmann-fold domains"/>
    <property type="match status" value="1"/>
</dbReference>
<proteinExistence type="inferred from homology"/>
<dbReference type="PRINTS" id="PR00080">
    <property type="entry name" value="SDRFAMILY"/>
</dbReference>
<comment type="similarity">
    <text evidence="1">Belongs to the short-chain dehydrogenases/reductases (SDR) family.</text>
</comment>
<keyword evidence="2" id="KW-0560">Oxidoreductase</keyword>
<name>A0A1M6K5N3_9FIRM</name>